<evidence type="ECO:0000256" key="1">
    <source>
        <dbReference type="SAM" id="Phobius"/>
    </source>
</evidence>
<gene>
    <name evidence="2" type="ORF">ZYGM_004618</name>
</gene>
<protein>
    <submittedName>
        <fullName evidence="2">Uncharacterized protein</fullName>
    </submittedName>
</protein>
<sequence length="148" mass="17333">MSDIPTEEKLAQFIQLTLTKIIRIIQVTIPLIARFSAKNPTTFIVLTTVVLAFIVLRIIRNIYTIVRRLVFLSLIVFIFLLYIRGFDTVIMFDLPLLYKLILNDQDLETVLIRWGSYLSSTSKHGSQFLYKYCKVKCQELWQQLQQGQ</sequence>
<organism evidence="2 3">
    <name type="scientific">Zygosaccharomyces mellis</name>
    <dbReference type="NCBI Taxonomy" id="42258"/>
    <lineage>
        <taxon>Eukaryota</taxon>
        <taxon>Fungi</taxon>
        <taxon>Dikarya</taxon>
        <taxon>Ascomycota</taxon>
        <taxon>Saccharomycotina</taxon>
        <taxon>Saccharomycetes</taxon>
        <taxon>Saccharomycetales</taxon>
        <taxon>Saccharomycetaceae</taxon>
        <taxon>Zygosaccharomyces</taxon>
    </lineage>
</organism>
<feature type="transmembrane region" description="Helical" evidence="1">
    <location>
        <begin position="65"/>
        <end position="83"/>
    </location>
</feature>
<proteinExistence type="predicted"/>
<comment type="caution">
    <text evidence="2">The sequence shown here is derived from an EMBL/GenBank/DDBJ whole genome shotgun (WGS) entry which is preliminary data.</text>
</comment>
<dbReference type="AlphaFoldDB" id="A0A4C2E5L6"/>
<dbReference type="Proteomes" id="UP000301737">
    <property type="component" value="Unassembled WGS sequence"/>
</dbReference>
<keyword evidence="1" id="KW-1133">Transmembrane helix</keyword>
<dbReference type="EMBL" id="BIMX01000003">
    <property type="protein sequence ID" value="GCE98029.1"/>
    <property type="molecule type" value="Genomic_DNA"/>
</dbReference>
<keyword evidence="1" id="KW-0472">Membrane</keyword>
<evidence type="ECO:0000313" key="3">
    <source>
        <dbReference type="Proteomes" id="UP000301737"/>
    </source>
</evidence>
<keyword evidence="1" id="KW-0812">Transmembrane</keyword>
<dbReference type="OrthoDB" id="4065731at2759"/>
<name>A0A4C2E5L6_9SACH</name>
<evidence type="ECO:0000313" key="2">
    <source>
        <dbReference type="EMBL" id="GCE98029.1"/>
    </source>
</evidence>
<reference evidence="2 3" key="1">
    <citation type="submission" date="2019-01" db="EMBL/GenBank/DDBJ databases">
        <title>Draft Genome Sequencing of Zygosaccharomyces mellis Ca-7.</title>
        <authorList>
            <person name="Shiwa Y."/>
            <person name="Kanesaki Y."/>
            <person name="Ishige T."/>
            <person name="Mura K."/>
            <person name="Hori T."/>
            <person name="Tamura T."/>
        </authorList>
    </citation>
    <scope>NUCLEOTIDE SEQUENCE [LARGE SCALE GENOMIC DNA]</scope>
    <source>
        <strain evidence="2 3">Ca-7</strain>
    </source>
</reference>
<keyword evidence="3" id="KW-1185">Reference proteome</keyword>
<feature type="transmembrane region" description="Helical" evidence="1">
    <location>
        <begin position="40"/>
        <end position="59"/>
    </location>
</feature>
<accession>A0A4C2E5L6</accession>